<keyword evidence="1" id="KW-0472">Membrane</keyword>
<evidence type="ECO:0000313" key="3">
    <source>
        <dbReference type="EMBL" id="EWC58348.1"/>
    </source>
</evidence>
<dbReference type="Pfam" id="PF10756">
    <property type="entry name" value="bPH_6"/>
    <property type="match status" value="1"/>
</dbReference>
<gene>
    <name evidence="3" type="ORF">UO65_6240</name>
</gene>
<sequence length="136" mass="14597">MTPLHWSPRPAVVGVAWASALVAALLAVLIDDPRGTLLLAVAAVALGVPALFGTLARPRLAADPEGVTVRGLTGSRHWRWREVNVRLVRTRRLGRESSVVEIDADNAEVPGLVLLGQLDLGVEPHEVVDALLRLRT</sequence>
<feature type="transmembrane region" description="Helical" evidence="1">
    <location>
        <begin position="36"/>
        <end position="56"/>
    </location>
</feature>
<dbReference type="RefSeq" id="WP_233427908.1">
    <property type="nucleotide sequence ID" value="NZ_AYXG01000241.1"/>
</dbReference>
<dbReference type="EMBL" id="AYXG01000241">
    <property type="protein sequence ID" value="EWC58348.1"/>
    <property type="molecule type" value="Genomic_DNA"/>
</dbReference>
<dbReference type="eggNOG" id="ENOG5033K8W">
    <property type="taxonomic scope" value="Bacteria"/>
</dbReference>
<dbReference type="InterPro" id="IPR019692">
    <property type="entry name" value="CFP-6_PH"/>
</dbReference>
<keyword evidence="4" id="KW-1185">Reference proteome</keyword>
<reference evidence="3 4" key="1">
    <citation type="journal article" date="2014" name="Genome Announc.">
        <title>Draft Genome Sequence of the Antitrypanosomally Active Sponge-Associated Bacterium Actinokineospora sp. Strain EG49.</title>
        <authorList>
            <person name="Harjes J."/>
            <person name="Ryu T."/>
            <person name="Abdelmohsen U.R."/>
            <person name="Moitinho-Silva L."/>
            <person name="Horn H."/>
            <person name="Ravasi T."/>
            <person name="Hentschel U."/>
        </authorList>
    </citation>
    <scope>NUCLEOTIDE SEQUENCE [LARGE SCALE GENOMIC DNA]</scope>
    <source>
        <strain evidence="3 4">EG49</strain>
    </source>
</reference>
<protein>
    <submittedName>
        <fullName evidence="3">Membrane protein</fullName>
    </submittedName>
</protein>
<dbReference type="STRING" id="909613.UO65_6240"/>
<dbReference type="Proteomes" id="UP000019277">
    <property type="component" value="Unassembled WGS sequence"/>
</dbReference>
<comment type="caution">
    <text evidence="3">The sequence shown here is derived from an EMBL/GenBank/DDBJ whole genome shotgun (WGS) entry which is preliminary data.</text>
</comment>
<accession>W7ICV3</accession>
<proteinExistence type="predicted"/>
<feature type="transmembrane region" description="Helical" evidence="1">
    <location>
        <begin position="12"/>
        <end position="30"/>
    </location>
</feature>
<organism evidence="3 4">
    <name type="scientific">Actinokineospora spheciospongiae</name>
    <dbReference type="NCBI Taxonomy" id="909613"/>
    <lineage>
        <taxon>Bacteria</taxon>
        <taxon>Bacillati</taxon>
        <taxon>Actinomycetota</taxon>
        <taxon>Actinomycetes</taxon>
        <taxon>Pseudonocardiales</taxon>
        <taxon>Pseudonocardiaceae</taxon>
        <taxon>Actinokineospora</taxon>
    </lineage>
</organism>
<evidence type="ECO:0000256" key="1">
    <source>
        <dbReference type="SAM" id="Phobius"/>
    </source>
</evidence>
<keyword evidence="1" id="KW-1133">Transmembrane helix</keyword>
<feature type="domain" description="Low molecular weight protein antigen 6 PH" evidence="2">
    <location>
        <begin position="57"/>
        <end position="135"/>
    </location>
</feature>
<evidence type="ECO:0000259" key="2">
    <source>
        <dbReference type="Pfam" id="PF10756"/>
    </source>
</evidence>
<name>W7ICV3_9PSEU</name>
<dbReference type="AlphaFoldDB" id="W7ICV3"/>
<keyword evidence="1" id="KW-0812">Transmembrane</keyword>
<evidence type="ECO:0000313" key="4">
    <source>
        <dbReference type="Proteomes" id="UP000019277"/>
    </source>
</evidence>